<organism evidence="2 3">
    <name type="scientific">Oidiodendron maius (strain Zn)</name>
    <dbReference type="NCBI Taxonomy" id="913774"/>
    <lineage>
        <taxon>Eukaryota</taxon>
        <taxon>Fungi</taxon>
        <taxon>Dikarya</taxon>
        <taxon>Ascomycota</taxon>
        <taxon>Pezizomycotina</taxon>
        <taxon>Leotiomycetes</taxon>
        <taxon>Leotiomycetes incertae sedis</taxon>
        <taxon>Myxotrichaceae</taxon>
        <taxon>Oidiodendron</taxon>
    </lineage>
</organism>
<sequence>MSKEENWGTLPRAQSIVRCPPINWTQYAVVGESLDKLHKDQQARPTEGTPQVIQPDGSLTFGGEGQKRREDLKLAAPYQPGKDKIDRAGTRKGGKR</sequence>
<accession>A0A0C3H0J0</accession>
<dbReference type="InParanoid" id="A0A0C3H0J0"/>
<dbReference type="HOGENOM" id="CLU_183923_0_0_1"/>
<reference evidence="3" key="2">
    <citation type="submission" date="2015-01" db="EMBL/GenBank/DDBJ databases">
        <title>Evolutionary Origins and Diversification of the Mycorrhizal Mutualists.</title>
        <authorList>
            <consortium name="DOE Joint Genome Institute"/>
            <consortium name="Mycorrhizal Genomics Consortium"/>
            <person name="Kohler A."/>
            <person name="Kuo A."/>
            <person name="Nagy L.G."/>
            <person name="Floudas D."/>
            <person name="Copeland A."/>
            <person name="Barry K.W."/>
            <person name="Cichocki N."/>
            <person name="Veneault-Fourrey C."/>
            <person name="LaButti K."/>
            <person name="Lindquist E.A."/>
            <person name="Lipzen A."/>
            <person name="Lundell T."/>
            <person name="Morin E."/>
            <person name="Murat C."/>
            <person name="Riley R."/>
            <person name="Ohm R."/>
            <person name="Sun H."/>
            <person name="Tunlid A."/>
            <person name="Henrissat B."/>
            <person name="Grigoriev I.V."/>
            <person name="Hibbett D.S."/>
            <person name="Martin F."/>
        </authorList>
    </citation>
    <scope>NUCLEOTIDE SEQUENCE [LARGE SCALE GENOMIC DNA]</scope>
    <source>
        <strain evidence="3">Zn</strain>
    </source>
</reference>
<evidence type="ECO:0000313" key="2">
    <source>
        <dbReference type="EMBL" id="KIN01701.1"/>
    </source>
</evidence>
<keyword evidence="3" id="KW-1185">Reference proteome</keyword>
<protein>
    <submittedName>
        <fullName evidence="2">Uncharacterized protein</fullName>
    </submittedName>
</protein>
<dbReference type="Proteomes" id="UP000054321">
    <property type="component" value="Unassembled WGS sequence"/>
</dbReference>
<dbReference type="STRING" id="913774.A0A0C3H0J0"/>
<gene>
    <name evidence="2" type="ORF">OIDMADRAFT_18618</name>
</gene>
<evidence type="ECO:0000313" key="3">
    <source>
        <dbReference type="Proteomes" id="UP000054321"/>
    </source>
</evidence>
<dbReference type="AlphaFoldDB" id="A0A0C3H0J0"/>
<feature type="region of interest" description="Disordered" evidence="1">
    <location>
        <begin position="37"/>
        <end position="96"/>
    </location>
</feature>
<name>A0A0C3H0J0_OIDMZ</name>
<reference evidence="2 3" key="1">
    <citation type="submission" date="2014-04" db="EMBL/GenBank/DDBJ databases">
        <authorList>
            <consortium name="DOE Joint Genome Institute"/>
            <person name="Kuo A."/>
            <person name="Martino E."/>
            <person name="Perotto S."/>
            <person name="Kohler A."/>
            <person name="Nagy L.G."/>
            <person name="Floudas D."/>
            <person name="Copeland A."/>
            <person name="Barry K.W."/>
            <person name="Cichocki N."/>
            <person name="Veneault-Fourrey C."/>
            <person name="LaButti K."/>
            <person name="Lindquist E.A."/>
            <person name="Lipzen A."/>
            <person name="Lundell T."/>
            <person name="Morin E."/>
            <person name="Murat C."/>
            <person name="Sun H."/>
            <person name="Tunlid A."/>
            <person name="Henrissat B."/>
            <person name="Grigoriev I.V."/>
            <person name="Hibbett D.S."/>
            <person name="Martin F."/>
            <person name="Nordberg H.P."/>
            <person name="Cantor M.N."/>
            <person name="Hua S.X."/>
        </authorList>
    </citation>
    <scope>NUCLEOTIDE SEQUENCE [LARGE SCALE GENOMIC DNA]</scope>
    <source>
        <strain evidence="2 3">Zn</strain>
    </source>
</reference>
<dbReference type="OrthoDB" id="20473at2759"/>
<evidence type="ECO:0000256" key="1">
    <source>
        <dbReference type="SAM" id="MobiDB-lite"/>
    </source>
</evidence>
<dbReference type="EMBL" id="KN832875">
    <property type="protein sequence ID" value="KIN01701.1"/>
    <property type="molecule type" value="Genomic_DNA"/>
</dbReference>
<proteinExistence type="predicted"/>